<dbReference type="Gene3D" id="3.40.50.1000">
    <property type="entry name" value="HAD superfamily/HAD-like"/>
    <property type="match status" value="1"/>
</dbReference>
<dbReference type="SUPFAM" id="SSF56784">
    <property type="entry name" value="HAD-like"/>
    <property type="match status" value="1"/>
</dbReference>
<dbReference type="PRINTS" id="PR00413">
    <property type="entry name" value="HADHALOGNASE"/>
</dbReference>
<dbReference type="PANTHER" id="PTHR46191">
    <property type="match status" value="1"/>
</dbReference>
<dbReference type="GO" id="GO:0008967">
    <property type="term" value="F:phosphoglycolate phosphatase activity"/>
    <property type="evidence" value="ECO:0007669"/>
    <property type="project" value="UniProtKB-EC"/>
</dbReference>
<dbReference type="EMBL" id="CP036316">
    <property type="protein sequence ID" value="QDT63359.1"/>
    <property type="molecule type" value="Genomic_DNA"/>
</dbReference>
<accession>A0A517T4R5</accession>
<dbReference type="AlphaFoldDB" id="A0A517T4R5"/>
<evidence type="ECO:0000313" key="1">
    <source>
        <dbReference type="EMBL" id="QDT63359.1"/>
    </source>
</evidence>
<dbReference type="SFLD" id="SFLDG01129">
    <property type="entry name" value="C1.5:_HAD__Beta-PGM__Phosphata"/>
    <property type="match status" value="1"/>
</dbReference>
<dbReference type="Proteomes" id="UP000319976">
    <property type="component" value="Chromosome"/>
</dbReference>
<dbReference type="SFLD" id="SFLDS00003">
    <property type="entry name" value="Haloacid_Dehalogenase"/>
    <property type="match status" value="1"/>
</dbReference>
<keyword evidence="2" id="KW-1185">Reference proteome</keyword>
<protein>
    <submittedName>
        <fullName evidence="1">Phosphoglycolate phosphatase</fullName>
        <ecNumber evidence="1">3.1.3.18</ecNumber>
    </submittedName>
</protein>
<dbReference type="EC" id="3.1.3.18" evidence="1"/>
<gene>
    <name evidence="1" type="primary">gph</name>
    <name evidence="1" type="ORF">V22_05800</name>
</gene>
<dbReference type="InterPro" id="IPR006439">
    <property type="entry name" value="HAD-SF_hydro_IA"/>
</dbReference>
<name>A0A517T4R5_9PLAN</name>
<dbReference type="Pfam" id="PF00702">
    <property type="entry name" value="Hydrolase"/>
    <property type="match status" value="1"/>
</dbReference>
<keyword evidence="1" id="KW-0378">Hydrolase</keyword>
<dbReference type="RefSeq" id="WP_145259625.1">
    <property type="nucleotide sequence ID" value="NZ_CP036316.1"/>
</dbReference>
<dbReference type="InterPro" id="IPR023214">
    <property type="entry name" value="HAD_sf"/>
</dbReference>
<dbReference type="OrthoDB" id="367448at2"/>
<proteinExistence type="predicted"/>
<reference evidence="1 2" key="1">
    <citation type="submission" date="2019-02" db="EMBL/GenBank/DDBJ databases">
        <title>Deep-cultivation of Planctomycetes and their phenomic and genomic characterization uncovers novel biology.</title>
        <authorList>
            <person name="Wiegand S."/>
            <person name="Jogler M."/>
            <person name="Boedeker C."/>
            <person name="Pinto D."/>
            <person name="Vollmers J."/>
            <person name="Rivas-Marin E."/>
            <person name="Kohn T."/>
            <person name="Peeters S.H."/>
            <person name="Heuer A."/>
            <person name="Rast P."/>
            <person name="Oberbeckmann S."/>
            <person name="Bunk B."/>
            <person name="Jeske O."/>
            <person name="Meyerdierks A."/>
            <person name="Storesund J.E."/>
            <person name="Kallscheuer N."/>
            <person name="Luecker S."/>
            <person name="Lage O.M."/>
            <person name="Pohl T."/>
            <person name="Merkel B.J."/>
            <person name="Hornburger P."/>
            <person name="Mueller R.-W."/>
            <person name="Bruemmer F."/>
            <person name="Labrenz M."/>
            <person name="Spormann A.M."/>
            <person name="Op den Camp H."/>
            <person name="Overmann J."/>
            <person name="Amann R."/>
            <person name="Jetten M.S.M."/>
            <person name="Mascher T."/>
            <person name="Medema M.H."/>
            <person name="Devos D.P."/>
            <person name="Kaster A.-K."/>
            <person name="Ovreas L."/>
            <person name="Rohde M."/>
            <person name="Galperin M.Y."/>
            <person name="Jogler C."/>
        </authorList>
    </citation>
    <scope>NUCLEOTIDE SEQUENCE [LARGE SCALE GENOMIC DNA]</scope>
    <source>
        <strain evidence="1 2">V22</strain>
    </source>
</reference>
<dbReference type="KEGG" id="chya:V22_05800"/>
<evidence type="ECO:0000313" key="2">
    <source>
        <dbReference type="Proteomes" id="UP000319976"/>
    </source>
</evidence>
<organism evidence="1 2">
    <name type="scientific">Calycomorphotria hydatis</name>
    <dbReference type="NCBI Taxonomy" id="2528027"/>
    <lineage>
        <taxon>Bacteria</taxon>
        <taxon>Pseudomonadati</taxon>
        <taxon>Planctomycetota</taxon>
        <taxon>Planctomycetia</taxon>
        <taxon>Planctomycetales</taxon>
        <taxon>Planctomycetaceae</taxon>
        <taxon>Calycomorphotria</taxon>
    </lineage>
</organism>
<dbReference type="InterPro" id="IPR051828">
    <property type="entry name" value="HAD-like_hydrolase_domain"/>
</dbReference>
<sequence length="290" mass="31799">MNNTIQETIRNLSVQLAPDPTGAEPKLLKIEGIRAVLFDIYGTLFISGSGDVGTAAAASKGAAFREALATVNLDCPIDEDAAVAVLIEQIKRRQAEIRESGTEYPEIEIVGVWARTLAALELLELPQPDVERLAIDYESRVNPVWPMPNCREVLDSLREQGLALGIISNAQFFTLELFPALLDVSRAELGFDPALEFFSYRFESAKPGTDLYERAAAALAERDIQPQEVLYVGNDMLNDITPAAAVGFRTVLFAGDARSLRLREDDERVRNVTPDAIVTNLDQIPGMIPV</sequence>
<dbReference type="PANTHER" id="PTHR46191:SF2">
    <property type="entry name" value="HALOACID DEHALOGENASE-LIKE HYDROLASE DOMAIN-CONTAINING PROTEIN 3"/>
    <property type="match status" value="1"/>
</dbReference>
<dbReference type="InterPro" id="IPR036412">
    <property type="entry name" value="HAD-like_sf"/>
</dbReference>